<dbReference type="InterPro" id="IPR000772">
    <property type="entry name" value="Ricin_B_lectin"/>
</dbReference>
<accession>A0A7S1YBN7</accession>
<protein>
    <recommendedName>
        <fullName evidence="1">Ricin B lectin domain-containing protein</fullName>
    </recommendedName>
</protein>
<dbReference type="InterPro" id="IPR035992">
    <property type="entry name" value="Ricin_B-like_lectins"/>
</dbReference>
<dbReference type="Gene3D" id="2.80.10.50">
    <property type="match status" value="2"/>
</dbReference>
<feature type="domain" description="Ricin B lectin" evidence="1">
    <location>
        <begin position="405"/>
        <end position="541"/>
    </location>
</feature>
<dbReference type="CDD" id="cd00161">
    <property type="entry name" value="beta-trefoil_Ricin-like"/>
    <property type="match status" value="2"/>
</dbReference>
<evidence type="ECO:0000259" key="1">
    <source>
        <dbReference type="SMART" id="SM00458"/>
    </source>
</evidence>
<dbReference type="Pfam" id="PF00652">
    <property type="entry name" value="Ricin_B_lectin"/>
    <property type="match status" value="2"/>
</dbReference>
<name>A0A7S1YBN7_9STRA</name>
<reference evidence="2" key="1">
    <citation type="submission" date="2021-01" db="EMBL/GenBank/DDBJ databases">
        <authorList>
            <person name="Corre E."/>
            <person name="Pelletier E."/>
            <person name="Niang G."/>
            <person name="Scheremetjew M."/>
            <person name="Finn R."/>
            <person name="Kale V."/>
            <person name="Holt S."/>
            <person name="Cochrane G."/>
            <person name="Meng A."/>
            <person name="Brown T."/>
            <person name="Cohen L."/>
        </authorList>
    </citation>
    <scope>NUCLEOTIDE SEQUENCE</scope>
    <source>
        <strain evidence="2">CCMP 410</strain>
    </source>
</reference>
<organism evidence="2">
    <name type="scientific">Grammatophora oceanica</name>
    <dbReference type="NCBI Taxonomy" id="210454"/>
    <lineage>
        <taxon>Eukaryota</taxon>
        <taxon>Sar</taxon>
        <taxon>Stramenopiles</taxon>
        <taxon>Ochrophyta</taxon>
        <taxon>Bacillariophyta</taxon>
        <taxon>Fragilariophyceae</taxon>
        <taxon>Fragilariophycidae</taxon>
        <taxon>Rhabdonematales</taxon>
        <taxon>Grammatophoraceae</taxon>
        <taxon>Grammatophora</taxon>
    </lineage>
</organism>
<proteinExistence type="predicted"/>
<evidence type="ECO:0000313" key="2">
    <source>
        <dbReference type="EMBL" id="CAD9288772.1"/>
    </source>
</evidence>
<dbReference type="EMBL" id="HBGK01030365">
    <property type="protein sequence ID" value="CAD9288772.1"/>
    <property type="molecule type" value="Transcribed_RNA"/>
</dbReference>
<dbReference type="AlphaFoldDB" id="A0A7S1YBN7"/>
<sequence length="697" mass="76470">MIPDLRVVGGLLLCLASSQRTNYAEAAASPSLHRGFEKTLSILRPEQQNSRRHLQTCNLEDEFYYDTSLEMRVFGVDGGSLGCSTTDLAGIGDTLTVAHTNVINVDPRLEDVIELLVNMCEDATEIQRRKLNFIHDYAASYGSGSGYGFNWGGSGRCRWCPPDDGDCDHGCRLRRRLKTLMESNSNEEVSHSGRNIRGGVTEERRLSGVITAFKLYDTSTETNPQFLREIEHGDIIDIQQYGDKLTIEAEGENLQRIVFGLDNEATYQTEWHAPYLLDGNGGNTFHTTSAFSNVGTHTITATPYDLSSGSPLAATTFSFLIVDGQTNAGNTADPGSREELINMLEDDLGFYLSGVINHMYFFESGHCLENNLVWVKVELTEVNQGNTVCSTDNIPTAAPTASPISAGRIKNRNSDKCVEIPGGSTADNEHAKQYTCSSSRSGQLFSFIPVDGTYYQIQAIHSAKCLAVEGATTLSDQDVVQLPCTMDDHMLWEVEDNGSYKQLKAKHSGKCMDVLYRSTYDGAEIHQDICENRSELDWIIDATVPTPTASESNPGTIESTRFSGKCIDVDGGSVSTGSQIVQWDCIPNRQSQKWVLVPIDSEHYQIKADNTNLCMGVEGADTGSDADIVLYSCGTDDNMLWKVTGSGADRIIQAKHSSMCMDIYASSTANGGEIHQDWCLGASQEKWEINSVLPTFT</sequence>
<feature type="domain" description="Ricin B lectin" evidence="1">
    <location>
        <begin position="553"/>
        <end position="690"/>
    </location>
</feature>
<dbReference type="SUPFAM" id="SSF50370">
    <property type="entry name" value="Ricin B-like lectins"/>
    <property type="match status" value="2"/>
</dbReference>
<dbReference type="SMART" id="SM00458">
    <property type="entry name" value="RICIN"/>
    <property type="match status" value="2"/>
</dbReference>
<dbReference type="PROSITE" id="PS50231">
    <property type="entry name" value="RICIN_B_LECTIN"/>
    <property type="match status" value="2"/>
</dbReference>
<gene>
    <name evidence="2" type="ORF">GOCE00092_LOCUS15855</name>
</gene>